<protein>
    <submittedName>
        <fullName evidence="6">RTA-like protein</fullName>
    </submittedName>
</protein>
<evidence type="ECO:0000256" key="4">
    <source>
        <dbReference type="ARBA" id="ARBA00023136"/>
    </source>
</evidence>
<dbReference type="InterPro" id="IPR007568">
    <property type="entry name" value="RTA1"/>
</dbReference>
<feature type="transmembrane region" description="Helical" evidence="5">
    <location>
        <begin position="42"/>
        <end position="63"/>
    </location>
</feature>
<accession>A0A167ZWF5</accession>
<sequence>MDPYYKYYHYDPSLAASCLFAVLFGLSTTWHSVVLVRRRTWYLIPVVVGGLFEIVGYAARAVSHAQAPALTLGPYVVQTLLLLVAPPLFAASLYMLLGRIIVAVDGGDAYSLIKRRWLTKVFVASDVVCFLVQLGGAGLMASSQSATSTTGSRIVLAGLLVQIVVFALFVVVAGVFHRRCLRAEMALRAQDTAQPPPWRRFLGVLYVASGLVLARNIVRVAEFVEGFNGYIVLHEVFLYVFDAVPMLAAMGVLNVWHPARLANDGNVNKADGGLCISDVEMRNMDGQE</sequence>
<dbReference type="PANTHER" id="PTHR31465:SF1">
    <property type="entry name" value="PROTEIN RTA1-RELATED"/>
    <property type="match status" value="1"/>
</dbReference>
<keyword evidence="7" id="KW-1185">Reference proteome</keyword>
<gene>
    <name evidence="6" type="ORF">SPI_00171</name>
</gene>
<feature type="transmembrane region" description="Helical" evidence="5">
    <location>
        <begin position="117"/>
        <end position="142"/>
    </location>
</feature>
<evidence type="ECO:0000256" key="5">
    <source>
        <dbReference type="SAM" id="Phobius"/>
    </source>
</evidence>
<dbReference type="PANTHER" id="PTHR31465">
    <property type="entry name" value="PROTEIN RTA1-RELATED"/>
    <property type="match status" value="1"/>
</dbReference>
<feature type="transmembrane region" description="Helical" evidence="5">
    <location>
        <begin position="12"/>
        <end position="30"/>
    </location>
</feature>
<comment type="subcellular location">
    <subcellularLocation>
        <location evidence="1">Membrane</location>
        <topology evidence="1">Multi-pass membrane protein</topology>
    </subcellularLocation>
</comment>
<dbReference type="Pfam" id="PF04479">
    <property type="entry name" value="RTA1"/>
    <property type="match status" value="1"/>
</dbReference>
<evidence type="ECO:0000256" key="2">
    <source>
        <dbReference type="ARBA" id="ARBA00022692"/>
    </source>
</evidence>
<evidence type="ECO:0000313" key="7">
    <source>
        <dbReference type="Proteomes" id="UP000076874"/>
    </source>
</evidence>
<keyword evidence="3 5" id="KW-1133">Transmembrane helix</keyword>
<evidence type="ECO:0000256" key="1">
    <source>
        <dbReference type="ARBA" id="ARBA00004141"/>
    </source>
</evidence>
<dbReference type="Proteomes" id="UP000076874">
    <property type="component" value="Unassembled WGS sequence"/>
</dbReference>
<reference evidence="6 7" key="1">
    <citation type="journal article" date="2016" name="Genome Biol. Evol.">
        <title>Divergent and convergent evolution of fungal pathogenicity.</title>
        <authorList>
            <person name="Shang Y."/>
            <person name="Xiao G."/>
            <person name="Zheng P."/>
            <person name="Cen K."/>
            <person name="Zhan S."/>
            <person name="Wang C."/>
        </authorList>
    </citation>
    <scope>NUCLEOTIDE SEQUENCE [LARGE SCALE GENOMIC DNA]</scope>
    <source>
        <strain evidence="6 7">RCEF 264</strain>
    </source>
</reference>
<dbReference type="STRING" id="1081102.A0A167ZWF5"/>
<evidence type="ECO:0000256" key="3">
    <source>
        <dbReference type="ARBA" id="ARBA00022989"/>
    </source>
</evidence>
<dbReference type="AlphaFoldDB" id="A0A167ZWF5"/>
<keyword evidence="4 5" id="KW-0472">Membrane</keyword>
<dbReference type="EMBL" id="AZHD01000001">
    <property type="protein sequence ID" value="OAA67976.1"/>
    <property type="molecule type" value="Genomic_DNA"/>
</dbReference>
<proteinExistence type="predicted"/>
<dbReference type="GO" id="GO:0016020">
    <property type="term" value="C:membrane"/>
    <property type="evidence" value="ECO:0007669"/>
    <property type="project" value="UniProtKB-SubCell"/>
</dbReference>
<evidence type="ECO:0000313" key="6">
    <source>
        <dbReference type="EMBL" id="OAA67976.1"/>
    </source>
</evidence>
<name>A0A167ZWF5_9HYPO</name>
<feature type="transmembrane region" description="Helical" evidence="5">
    <location>
        <begin position="197"/>
        <end position="217"/>
    </location>
</feature>
<feature type="transmembrane region" description="Helical" evidence="5">
    <location>
        <begin position="237"/>
        <end position="256"/>
    </location>
</feature>
<comment type="caution">
    <text evidence="6">The sequence shown here is derived from an EMBL/GenBank/DDBJ whole genome shotgun (WGS) entry which is preliminary data.</text>
</comment>
<dbReference type="OrthoDB" id="3358017at2759"/>
<keyword evidence="2 5" id="KW-0812">Transmembrane</keyword>
<organism evidence="6 7">
    <name type="scientific">Niveomyces insectorum RCEF 264</name>
    <dbReference type="NCBI Taxonomy" id="1081102"/>
    <lineage>
        <taxon>Eukaryota</taxon>
        <taxon>Fungi</taxon>
        <taxon>Dikarya</taxon>
        <taxon>Ascomycota</taxon>
        <taxon>Pezizomycotina</taxon>
        <taxon>Sordariomycetes</taxon>
        <taxon>Hypocreomycetidae</taxon>
        <taxon>Hypocreales</taxon>
        <taxon>Cordycipitaceae</taxon>
        <taxon>Niveomyces</taxon>
    </lineage>
</organism>
<feature type="transmembrane region" description="Helical" evidence="5">
    <location>
        <begin position="75"/>
        <end position="97"/>
    </location>
</feature>
<feature type="transmembrane region" description="Helical" evidence="5">
    <location>
        <begin position="154"/>
        <end position="176"/>
    </location>
</feature>